<keyword evidence="7" id="KW-0472">Membrane</keyword>
<evidence type="ECO:0000313" key="10">
    <source>
        <dbReference type="Proteomes" id="UP001562354"/>
    </source>
</evidence>
<dbReference type="PANTHER" id="PTHR14360:SF12">
    <property type="entry name" value="MOZ PROTEIN REPRESENTS A CHROMATIN-ASSOCIATED ACETYLTRANSFERASE"/>
    <property type="match status" value="1"/>
</dbReference>
<dbReference type="Gene3D" id="1.20.5.340">
    <property type="match status" value="1"/>
</dbReference>
<keyword evidence="6" id="KW-0496">Mitochondrion</keyword>
<dbReference type="Pfam" id="PF07798">
    <property type="entry name" value="CCDC90-like"/>
    <property type="match status" value="1"/>
</dbReference>
<evidence type="ECO:0000313" key="9">
    <source>
        <dbReference type="EMBL" id="KAL1306448.1"/>
    </source>
</evidence>
<feature type="compositionally biased region" description="Polar residues" evidence="8">
    <location>
        <begin position="212"/>
        <end position="228"/>
    </location>
</feature>
<keyword evidence="10" id="KW-1185">Reference proteome</keyword>
<keyword evidence="5" id="KW-0175">Coiled coil</keyword>
<dbReference type="GeneID" id="95978846"/>
<sequence>MSAPRLTFLYPFLFAPAVKPATVREASRSARRAFTTTNRKRQPPAVHQRYGTANEPPPHLERGKPEAKSKELVTATTPEADEDTRTAAKSEAALENEQDAAAVAIKAKAGTTAKEKRKQANKIKGTPQETEPPAEQQQQQQEDQRAIEALPPTGKLPPTPVVDGTESAPLAGPSPQPQIHARPLETVLNMAAADSTDSAGSASTYTGPPQPASTEQTQQPNADAQQEQPRLGQRKPPHISTPPYIHHFDTYGLVRRLEEGGWTQAQAITLMKAVRLILSENMDLAHHGLVSKSNVENESYLFSAACSELKTEIQMKRTAEGERSRTDRTQLQHEVEILSQRMTQESATMKDELKGMFDDRKMFVRNDQRDAERKIQELNYRITVSLNSDSRSDVEGVRWIITKRAISALAICVAMILGSIKFASSVAQWEEEEKKQLAAARKQSEGLMSDNMGDNSPKALRGNGSGSSNINSAEKSGTDEIRDILVKQGDNPAFVSLG</sequence>
<organism evidence="9 10">
    <name type="scientific">Neodothiora populina</name>
    <dbReference type="NCBI Taxonomy" id="2781224"/>
    <lineage>
        <taxon>Eukaryota</taxon>
        <taxon>Fungi</taxon>
        <taxon>Dikarya</taxon>
        <taxon>Ascomycota</taxon>
        <taxon>Pezizomycotina</taxon>
        <taxon>Dothideomycetes</taxon>
        <taxon>Dothideomycetidae</taxon>
        <taxon>Dothideales</taxon>
        <taxon>Dothioraceae</taxon>
        <taxon>Neodothiora</taxon>
    </lineage>
</organism>
<reference evidence="9 10" key="1">
    <citation type="submission" date="2024-07" db="EMBL/GenBank/DDBJ databases">
        <title>Draft sequence of the Neodothiora populina.</title>
        <authorList>
            <person name="Drown D.D."/>
            <person name="Schuette U.S."/>
            <person name="Buechlein A.B."/>
            <person name="Rusch D.R."/>
            <person name="Winton L.W."/>
            <person name="Adams G.A."/>
        </authorList>
    </citation>
    <scope>NUCLEOTIDE SEQUENCE [LARGE SCALE GENOMIC DNA]</scope>
    <source>
        <strain evidence="9 10">CPC 39397</strain>
    </source>
</reference>
<evidence type="ECO:0000256" key="7">
    <source>
        <dbReference type="ARBA" id="ARBA00023136"/>
    </source>
</evidence>
<comment type="caution">
    <text evidence="9">The sequence shown here is derived from an EMBL/GenBank/DDBJ whole genome shotgun (WGS) entry which is preliminary data.</text>
</comment>
<evidence type="ECO:0000256" key="3">
    <source>
        <dbReference type="ARBA" id="ARBA00022692"/>
    </source>
</evidence>
<feature type="compositionally biased region" description="Basic and acidic residues" evidence="8">
    <location>
        <begin position="58"/>
        <end position="71"/>
    </location>
</feature>
<dbReference type="EMBL" id="JBFMKM010000004">
    <property type="protein sequence ID" value="KAL1306448.1"/>
    <property type="molecule type" value="Genomic_DNA"/>
</dbReference>
<feature type="compositionally biased region" description="Low complexity" evidence="8">
    <location>
        <begin position="127"/>
        <end position="141"/>
    </location>
</feature>
<dbReference type="Proteomes" id="UP001562354">
    <property type="component" value="Unassembled WGS sequence"/>
</dbReference>
<keyword evidence="3" id="KW-0812">Transmembrane</keyword>
<keyword evidence="4" id="KW-1133">Transmembrane helix</keyword>
<evidence type="ECO:0000256" key="4">
    <source>
        <dbReference type="ARBA" id="ARBA00022989"/>
    </source>
</evidence>
<feature type="region of interest" description="Disordered" evidence="8">
    <location>
        <begin position="194"/>
        <end position="244"/>
    </location>
</feature>
<evidence type="ECO:0000256" key="2">
    <source>
        <dbReference type="ARBA" id="ARBA00004370"/>
    </source>
</evidence>
<evidence type="ECO:0000256" key="8">
    <source>
        <dbReference type="SAM" id="MobiDB-lite"/>
    </source>
</evidence>
<evidence type="ECO:0008006" key="11">
    <source>
        <dbReference type="Google" id="ProtNLM"/>
    </source>
</evidence>
<feature type="compositionally biased region" description="Low complexity" evidence="8">
    <location>
        <begin position="194"/>
        <end position="204"/>
    </location>
</feature>
<feature type="region of interest" description="Disordered" evidence="8">
    <location>
        <begin position="439"/>
        <end position="477"/>
    </location>
</feature>
<feature type="region of interest" description="Disordered" evidence="8">
    <location>
        <begin position="22"/>
        <end position="179"/>
    </location>
</feature>
<protein>
    <recommendedName>
        <fullName evidence="11">MOZ protein represents a chromatin-associated acetyltransferase</fullName>
    </recommendedName>
</protein>
<name>A0ABR3PJY0_9PEZI</name>
<evidence type="ECO:0000256" key="6">
    <source>
        <dbReference type="ARBA" id="ARBA00023128"/>
    </source>
</evidence>
<dbReference type="RefSeq" id="XP_069202720.1">
    <property type="nucleotide sequence ID" value="XM_069344892.1"/>
</dbReference>
<evidence type="ECO:0000256" key="5">
    <source>
        <dbReference type="ARBA" id="ARBA00023054"/>
    </source>
</evidence>
<proteinExistence type="predicted"/>
<comment type="subcellular location">
    <subcellularLocation>
        <location evidence="2">Membrane</location>
    </subcellularLocation>
    <subcellularLocation>
        <location evidence="1">Mitochondrion</location>
    </subcellularLocation>
</comment>
<accession>A0ABR3PJY0</accession>
<gene>
    <name evidence="9" type="ORF">AAFC00_005147</name>
</gene>
<dbReference type="InterPro" id="IPR024461">
    <property type="entry name" value="CCDC90-like"/>
</dbReference>
<evidence type="ECO:0000256" key="1">
    <source>
        <dbReference type="ARBA" id="ARBA00004173"/>
    </source>
</evidence>
<dbReference type="PANTHER" id="PTHR14360">
    <property type="entry name" value="PROTEIN FMP32, MITOCHONDRIAL"/>
    <property type="match status" value="1"/>
</dbReference>
<feature type="compositionally biased region" description="Low complexity" evidence="8">
    <location>
        <begin position="100"/>
        <end position="112"/>
    </location>
</feature>